<keyword evidence="4" id="KW-0934">Plastid</keyword>
<keyword evidence="3" id="KW-1133">Transmembrane helix</keyword>
<proteinExistence type="inferred from homology"/>
<evidence type="ECO:0000313" key="4">
    <source>
        <dbReference type="EMBL" id="QCI07241.1"/>
    </source>
</evidence>
<dbReference type="PANTHER" id="PTHR33787">
    <property type="match status" value="1"/>
</dbReference>
<gene>
    <name evidence="4" type="primary">ycf20</name>
</gene>
<feature type="transmembrane region" description="Helical" evidence="3">
    <location>
        <begin position="45"/>
        <end position="65"/>
    </location>
</feature>
<dbReference type="InterPro" id="IPR007572">
    <property type="entry name" value="Uncharacterised_Ycf20"/>
</dbReference>
<geneLocation type="plastid" evidence="4"/>
<organism evidence="4">
    <name type="scientific">Hypnea pannosa</name>
    <dbReference type="NCBI Taxonomy" id="105607"/>
    <lineage>
        <taxon>Eukaryota</taxon>
        <taxon>Rhodophyta</taxon>
        <taxon>Florideophyceae</taxon>
        <taxon>Rhodymeniophycidae</taxon>
        <taxon>Gigartinales</taxon>
        <taxon>Hypneaceae</taxon>
        <taxon>Hypnea</taxon>
    </lineage>
</organism>
<keyword evidence="3" id="KW-0812">Transmembrane</keyword>
<dbReference type="PANTHER" id="PTHR33787:SF4">
    <property type="entry name" value="YCF20-LIKE PROTEIN"/>
    <property type="match status" value="1"/>
</dbReference>
<keyword evidence="3" id="KW-0472">Membrane</keyword>
<sequence>MFITIISSKYLNLKFKYIKCKIICLLFGFFIATTLSTISAQTGDWSIIAAAIIVAYSEVISKIVYKYKNKKLIIFTIINNLKIGIIYGLLVDAFKLGS</sequence>
<protein>
    <recommendedName>
        <fullName evidence="2">Uncharacterized protein ycf20</fullName>
    </recommendedName>
</protein>
<feature type="transmembrane region" description="Helical" evidence="3">
    <location>
        <begin position="72"/>
        <end position="90"/>
    </location>
</feature>
<reference evidence="4" key="2">
    <citation type="submission" date="2019-04" db="EMBL/GenBank/DDBJ databases">
        <authorList>
            <person name="Pasella M."/>
        </authorList>
    </citation>
    <scope>NUCLEOTIDE SEQUENCE</scope>
    <source>
        <strain evidence="4">HV05551</strain>
    </source>
</reference>
<evidence type="ECO:0000256" key="2">
    <source>
        <dbReference type="ARBA" id="ARBA00021534"/>
    </source>
</evidence>
<dbReference type="EMBL" id="MK814680">
    <property type="protein sequence ID" value="QCI07241.1"/>
    <property type="molecule type" value="Genomic_DNA"/>
</dbReference>
<comment type="similarity">
    <text evidence="1">Belongs to the ycf20 family.</text>
</comment>
<name>A0A4D6WX59_9FLOR</name>
<accession>A0A4D6WX59</accession>
<reference evidence="4" key="1">
    <citation type="journal article" date="2019" name="Mol. Phylogenet. Evol.">
        <title>Morphological evolution and classification of the red algal order Ceramiales inferred using plastid phylogenomics.</title>
        <authorList>
            <person name="Diaz-Tapia P."/>
            <person name="Pasella M.M."/>
            <person name="Verbruggen H."/>
            <person name="Maggs C.A."/>
        </authorList>
    </citation>
    <scope>NUCLEOTIDE SEQUENCE</scope>
    <source>
        <strain evidence="4">HV05551</strain>
    </source>
</reference>
<feature type="transmembrane region" description="Helical" evidence="3">
    <location>
        <begin position="20"/>
        <end position="39"/>
    </location>
</feature>
<dbReference type="Pfam" id="PF04483">
    <property type="entry name" value="DUF565"/>
    <property type="match status" value="1"/>
</dbReference>
<evidence type="ECO:0000256" key="3">
    <source>
        <dbReference type="SAM" id="Phobius"/>
    </source>
</evidence>
<evidence type="ECO:0000256" key="1">
    <source>
        <dbReference type="ARBA" id="ARBA00009846"/>
    </source>
</evidence>
<dbReference type="AlphaFoldDB" id="A0A4D6WX59"/>